<evidence type="ECO:0008006" key="3">
    <source>
        <dbReference type="Google" id="ProtNLM"/>
    </source>
</evidence>
<sequence length="70" mass="8286">MPTKDEDDMIPFYNILKEKLGEDKCAHHRFDDMHHGFSAARANMEDELNRQRVDEALALLVEFFRKHIQA</sequence>
<protein>
    <recommendedName>
        <fullName evidence="3">Dienelactone hydrolase domain-containing protein</fullName>
    </recommendedName>
</protein>
<organism evidence="1 2">
    <name type="scientific">Allacma fusca</name>
    <dbReference type="NCBI Taxonomy" id="39272"/>
    <lineage>
        <taxon>Eukaryota</taxon>
        <taxon>Metazoa</taxon>
        <taxon>Ecdysozoa</taxon>
        <taxon>Arthropoda</taxon>
        <taxon>Hexapoda</taxon>
        <taxon>Collembola</taxon>
        <taxon>Symphypleona</taxon>
        <taxon>Sminthuridae</taxon>
        <taxon>Allacma</taxon>
    </lineage>
</organism>
<accession>A0A8J2P9M5</accession>
<proteinExistence type="predicted"/>
<keyword evidence="2" id="KW-1185">Reference proteome</keyword>
<evidence type="ECO:0000313" key="2">
    <source>
        <dbReference type="Proteomes" id="UP000708208"/>
    </source>
</evidence>
<gene>
    <name evidence="1" type="ORF">AFUS01_LOCUS17482</name>
</gene>
<reference evidence="1" key="1">
    <citation type="submission" date="2021-06" db="EMBL/GenBank/DDBJ databases">
        <authorList>
            <person name="Hodson N. C."/>
            <person name="Mongue J. A."/>
            <person name="Jaron S. K."/>
        </authorList>
    </citation>
    <scope>NUCLEOTIDE SEQUENCE</scope>
</reference>
<dbReference type="EMBL" id="CAJVCH010167296">
    <property type="protein sequence ID" value="CAG7728721.1"/>
    <property type="molecule type" value="Genomic_DNA"/>
</dbReference>
<name>A0A8J2P9M5_9HEXA</name>
<dbReference type="AlphaFoldDB" id="A0A8J2P9M5"/>
<comment type="caution">
    <text evidence="1">The sequence shown here is derived from an EMBL/GenBank/DDBJ whole genome shotgun (WGS) entry which is preliminary data.</text>
</comment>
<dbReference type="Proteomes" id="UP000708208">
    <property type="component" value="Unassembled WGS sequence"/>
</dbReference>
<evidence type="ECO:0000313" key="1">
    <source>
        <dbReference type="EMBL" id="CAG7728721.1"/>
    </source>
</evidence>
<dbReference type="OrthoDB" id="17560at2759"/>